<evidence type="ECO:0000313" key="1">
    <source>
        <dbReference type="EMBL" id="CAG8706814.1"/>
    </source>
</evidence>
<organism evidence="1 2">
    <name type="scientific">Gigaspora margarita</name>
    <dbReference type="NCBI Taxonomy" id="4874"/>
    <lineage>
        <taxon>Eukaryota</taxon>
        <taxon>Fungi</taxon>
        <taxon>Fungi incertae sedis</taxon>
        <taxon>Mucoromycota</taxon>
        <taxon>Glomeromycotina</taxon>
        <taxon>Glomeromycetes</taxon>
        <taxon>Diversisporales</taxon>
        <taxon>Gigasporaceae</taxon>
        <taxon>Gigaspora</taxon>
    </lineage>
</organism>
<gene>
    <name evidence="1" type="ORF">GMARGA_LOCUS12495</name>
</gene>
<feature type="non-terminal residue" evidence="1">
    <location>
        <position position="1"/>
    </location>
</feature>
<name>A0ABN7UZB4_GIGMA</name>
<sequence length="47" mass="5398">EPELITDPQVIEQKLKEGKEGFVSFYAWQDAMIKNGKNMLTSELINN</sequence>
<proteinExistence type="predicted"/>
<dbReference type="Proteomes" id="UP000789901">
    <property type="component" value="Unassembled WGS sequence"/>
</dbReference>
<comment type="caution">
    <text evidence="1">The sequence shown here is derived from an EMBL/GenBank/DDBJ whole genome shotgun (WGS) entry which is preliminary data.</text>
</comment>
<evidence type="ECO:0000313" key="2">
    <source>
        <dbReference type="Proteomes" id="UP000789901"/>
    </source>
</evidence>
<accession>A0ABN7UZB4</accession>
<keyword evidence="2" id="KW-1185">Reference proteome</keyword>
<protein>
    <submittedName>
        <fullName evidence="1">10840_t:CDS:1</fullName>
    </submittedName>
</protein>
<reference evidence="1 2" key="1">
    <citation type="submission" date="2021-06" db="EMBL/GenBank/DDBJ databases">
        <authorList>
            <person name="Kallberg Y."/>
            <person name="Tangrot J."/>
            <person name="Rosling A."/>
        </authorList>
    </citation>
    <scope>NUCLEOTIDE SEQUENCE [LARGE SCALE GENOMIC DNA]</scope>
    <source>
        <strain evidence="1 2">120-4 pot B 10/14</strain>
    </source>
</reference>
<dbReference type="EMBL" id="CAJVQB010007647">
    <property type="protein sequence ID" value="CAG8706814.1"/>
    <property type="molecule type" value="Genomic_DNA"/>
</dbReference>